<dbReference type="Proteomes" id="UP001321344">
    <property type="component" value="Unassembled WGS sequence"/>
</dbReference>
<gene>
    <name evidence="8" type="ORF">PQG43_08250</name>
</gene>
<dbReference type="EC" id="1.1.1.133" evidence="3 6"/>
<evidence type="ECO:0000256" key="6">
    <source>
        <dbReference type="RuleBase" id="RU364082"/>
    </source>
</evidence>
<comment type="pathway">
    <text evidence="1 6">Carbohydrate biosynthesis; dTDP-L-rhamnose biosynthesis.</text>
</comment>
<evidence type="ECO:0000256" key="2">
    <source>
        <dbReference type="ARBA" id="ARBA00010944"/>
    </source>
</evidence>
<evidence type="ECO:0000256" key="1">
    <source>
        <dbReference type="ARBA" id="ARBA00004781"/>
    </source>
</evidence>
<accession>A0ABT6BKG3</accession>
<reference evidence="8 9" key="1">
    <citation type="submission" date="2023-03" db="EMBL/GenBank/DDBJ databases">
        <title>Genome sequencing of Aquirufa.</title>
        <authorList>
            <person name="Pitt A."/>
            <person name="Hahn M.W."/>
        </authorList>
    </citation>
    <scope>NUCLEOTIDE SEQUENCE [LARGE SCALE GENOMIC DNA]</scope>
    <source>
        <strain evidence="8 9">WAEICH-18A</strain>
    </source>
</reference>
<dbReference type="SUPFAM" id="SSF51735">
    <property type="entry name" value="NAD(P)-binding Rossmann-fold domains"/>
    <property type="match status" value="1"/>
</dbReference>
<dbReference type="InterPro" id="IPR005913">
    <property type="entry name" value="dTDP_dehydrorham_reduct"/>
</dbReference>
<organism evidence="8 9">
    <name type="scientific">Aquirufa aurantiipilula</name>
    <dbReference type="NCBI Taxonomy" id="2696561"/>
    <lineage>
        <taxon>Bacteria</taxon>
        <taxon>Pseudomonadati</taxon>
        <taxon>Bacteroidota</taxon>
        <taxon>Cytophagia</taxon>
        <taxon>Cytophagales</taxon>
        <taxon>Flectobacillaceae</taxon>
        <taxon>Aquirufa</taxon>
    </lineage>
</organism>
<comment type="function">
    <text evidence="6">Catalyzes the reduction of dTDP-6-deoxy-L-lyxo-4-hexulose to yield dTDP-L-rhamnose.</text>
</comment>
<keyword evidence="6" id="KW-0521">NADP</keyword>
<dbReference type="EMBL" id="JARJOW010000005">
    <property type="protein sequence ID" value="MDF5690850.1"/>
    <property type="molecule type" value="Genomic_DNA"/>
</dbReference>
<feature type="domain" description="RmlD-like substrate binding" evidence="7">
    <location>
        <begin position="3"/>
        <end position="223"/>
    </location>
</feature>
<dbReference type="Gene3D" id="3.40.50.720">
    <property type="entry name" value="NAD(P)-binding Rossmann-like Domain"/>
    <property type="match status" value="1"/>
</dbReference>
<dbReference type="PANTHER" id="PTHR10491:SF4">
    <property type="entry name" value="METHIONINE ADENOSYLTRANSFERASE 2 SUBUNIT BETA"/>
    <property type="match status" value="1"/>
</dbReference>
<name>A0ABT6BKG3_9BACT</name>
<dbReference type="RefSeq" id="WP_276344355.1">
    <property type="nucleotide sequence ID" value="NZ_JARJOW010000005.1"/>
</dbReference>
<evidence type="ECO:0000313" key="9">
    <source>
        <dbReference type="Proteomes" id="UP001321344"/>
    </source>
</evidence>
<dbReference type="InterPro" id="IPR029903">
    <property type="entry name" value="RmlD-like-bd"/>
</dbReference>
<dbReference type="Pfam" id="PF04321">
    <property type="entry name" value="RmlD_sub_bind"/>
    <property type="match status" value="1"/>
</dbReference>
<comment type="caution">
    <text evidence="8">The sequence shown here is derived from an EMBL/GenBank/DDBJ whole genome shotgun (WGS) entry which is preliminary data.</text>
</comment>
<dbReference type="PANTHER" id="PTHR10491">
    <property type="entry name" value="DTDP-4-DEHYDRORHAMNOSE REDUCTASE"/>
    <property type="match status" value="1"/>
</dbReference>
<evidence type="ECO:0000256" key="4">
    <source>
        <dbReference type="ARBA" id="ARBA00017099"/>
    </source>
</evidence>
<proteinExistence type="inferred from homology"/>
<sequence length="286" mass="32291">MKKIIVLGSSGMLGHVVYFYLRELGKYDLIDVSYQSKLTDKSILLDAYNKQEVEELIVRERPDIVINCVGILIGGANSNPSNAIYLNSYLPNQLSSILEKIGGKLIHISTDCVFSGKRGSYLEDDLRDADDTYGKSKALGEVINSRDLTLRTSIIGPELKAHGVGLFHWFMQQSGEINGYTRAIWSGVTTLEMAKVIHEAIEQNLVGLAHVTNGEKISKFDLLVLLKEIWKKNDVSIKAFGDYFVDKSLFPSKLLKYQVPSYKKMLEDQLNWMEANPSLYQHFYKV</sequence>
<dbReference type="CDD" id="cd05254">
    <property type="entry name" value="dTDP_HR_like_SDR_e"/>
    <property type="match status" value="1"/>
</dbReference>
<dbReference type="InterPro" id="IPR036291">
    <property type="entry name" value="NAD(P)-bd_dom_sf"/>
</dbReference>
<evidence type="ECO:0000256" key="5">
    <source>
        <dbReference type="ARBA" id="ARBA00048200"/>
    </source>
</evidence>
<evidence type="ECO:0000256" key="3">
    <source>
        <dbReference type="ARBA" id="ARBA00012929"/>
    </source>
</evidence>
<protein>
    <recommendedName>
        <fullName evidence="4 6">dTDP-4-dehydrorhamnose reductase</fullName>
        <ecNumber evidence="3 6">1.1.1.133</ecNumber>
    </recommendedName>
</protein>
<keyword evidence="9" id="KW-1185">Reference proteome</keyword>
<evidence type="ECO:0000313" key="8">
    <source>
        <dbReference type="EMBL" id="MDF5690850.1"/>
    </source>
</evidence>
<comment type="catalytic activity">
    <reaction evidence="5">
        <text>dTDP-beta-L-rhamnose + NADP(+) = dTDP-4-dehydro-beta-L-rhamnose + NADPH + H(+)</text>
        <dbReference type="Rhea" id="RHEA:21796"/>
        <dbReference type="ChEBI" id="CHEBI:15378"/>
        <dbReference type="ChEBI" id="CHEBI:57510"/>
        <dbReference type="ChEBI" id="CHEBI:57783"/>
        <dbReference type="ChEBI" id="CHEBI:58349"/>
        <dbReference type="ChEBI" id="CHEBI:62830"/>
        <dbReference type="EC" id="1.1.1.133"/>
    </reaction>
</comment>
<comment type="similarity">
    <text evidence="2 6">Belongs to the dTDP-4-dehydrorhamnose reductase family.</text>
</comment>
<evidence type="ECO:0000259" key="7">
    <source>
        <dbReference type="Pfam" id="PF04321"/>
    </source>
</evidence>
<keyword evidence="6" id="KW-0560">Oxidoreductase</keyword>